<organism evidence="3 4">
    <name type="scientific">Microbispora bryophytorum subsp. camponoti</name>
    <dbReference type="NCBI Taxonomy" id="1677852"/>
    <lineage>
        <taxon>Bacteria</taxon>
        <taxon>Bacillati</taxon>
        <taxon>Actinomycetota</taxon>
        <taxon>Actinomycetes</taxon>
        <taxon>Streptosporangiales</taxon>
        <taxon>Streptosporangiaceae</taxon>
        <taxon>Microbispora</taxon>
    </lineage>
</organism>
<evidence type="ECO:0008006" key="5">
    <source>
        <dbReference type="Google" id="ProtNLM"/>
    </source>
</evidence>
<dbReference type="Gene3D" id="2.60.120.200">
    <property type="match status" value="1"/>
</dbReference>
<feature type="region of interest" description="Disordered" evidence="1">
    <location>
        <begin position="106"/>
        <end position="228"/>
    </location>
</feature>
<feature type="compositionally biased region" description="Low complexity" evidence="1">
    <location>
        <begin position="276"/>
        <end position="299"/>
    </location>
</feature>
<keyword evidence="4" id="KW-1185">Reference proteome</keyword>
<feature type="compositionally biased region" description="Low complexity" evidence="1">
    <location>
        <begin position="41"/>
        <end position="79"/>
    </location>
</feature>
<feature type="chain" id="PRO_5047406126" description="GH16 domain-containing protein" evidence="2">
    <location>
        <begin position="24"/>
        <end position="475"/>
    </location>
</feature>
<sequence>MSRHGPGLAVAAAMLIAAATACSNGDSTKVFNAGNESTAQGSASSPGSPGAPPGNANAAGLSATQTATAAAAPAGASAGEDSGRKGEEAADAIGDTTVAEKIGDIAAAPSPRPSPLPSPGLSSGPRATPAPTTGTETEPPMRLAQPVRTADRPVVVNAIEPEDVPRADRSPAQATPGGANGAARQSSPPPRAPSPTPRAPSATPLPPSATPLPPAGASAAGWGDPALAEDFGGQALRLAGGAGADLSGTPVQQYGRWEIRLRAEQGALPVALLQSAQSGAAQDGDARRGAGSRTGSSRTGDSRYERSRPGESQYGASRYGDSRYDASRSDDSRSDDSWRDDSEYAGPQDGVSQFGRTHGAGTRGAGTHGAGTENAQTEDAAIGVAGIAGGRRAELSVRQGRELARAELGTDLTQWHTVAVDWLPGRVTFWLDGRQVWNYTGPYVPRSPMGLVLRNDASGGTVYVDSVRVYRAPQR</sequence>
<comment type="caution">
    <text evidence="3">The sequence shown here is derived from an EMBL/GenBank/DDBJ whole genome shotgun (WGS) entry which is preliminary data.</text>
</comment>
<feature type="compositionally biased region" description="Low complexity" evidence="1">
    <location>
        <begin position="119"/>
        <end position="140"/>
    </location>
</feature>
<dbReference type="Proteomes" id="UP000653231">
    <property type="component" value="Unassembled WGS sequence"/>
</dbReference>
<feature type="compositionally biased region" description="Basic and acidic residues" evidence="1">
    <location>
        <begin position="320"/>
        <end position="342"/>
    </location>
</feature>
<keyword evidence="2" id="KW-0732">Signal</keyword>
<dbReference type="EMBL" id="JACXRZ010000004">
    <property type="protein sequence ID" value="MBD3142980.1"/>
    <property type="molecule type" value="Genomic_DNA"/>
</dbReference>
<gene>
    <name evidence="3" type="ORF">IEQ31_07250</name>
</gene>
<evidence type="ECO:0000256" key="2">
    <source>
        <dbReference type="SAM" id="SignalP"/>
    </source>
</evidence>
<evidence type="ECO:0000313" key="4">
    <source>
        <dbReference type="Proteomes" id="UP000653231"/>
    </source>
</evidence>
<dbReference type="InterPro" id="IPR013320">
    <property type="entry name" value="ConA-like_dom_sf"/>
</dbReference>
<proteinExistence type="predicted"/>
<feature type="compositionally biased region" description="Pro residues" evidence="1">
    <location>
        <begin position="187"/>
        <end position="214"/>
    </location>
</feature>
<evidence type="ECO:0000313" key="3">
    <source>
        <dbReference type="EMBL" id="MBD3142980.1"/>
    </source>
</evidence>
<feature type="region of interest" description="Disordered" evidence="1">
    <location>
        <begin position="276"/>
        <end position="377"/>
    </location>
</feature>
<accession>A0ABR8L0Q6</accession>
<dbReference type="RefSeq" id="WP_191050710.1">
    <property type="nucleotide sequence ID" value="NZ_JACXRZ010000004.1"/>
</dbReference>
<name>A0ABR8L0Q6_9ACTN</name>
<reference evidence="3 4" key="1">
    <citation type="submission" date="2020-09" db="EMBL/GenBank/DDBJ databases">
        <title>Actinomycete isolated from the Camponotus japonicus Mayr.</title>
        <authorList>
            <person name="Gong X."/>
        </authorList>
    </citation>
    <scope>NUCLEOTIDE SEQUENCE [LARGE SCALE GENOMIC DNA]</scope>
    <source>
        <strain evidence="3 4">2C-HV3</strain>
    </source>
</reference>
<dbReference type="CDD" id="cd00413">
    <property type="entry name" value="Glyco_hydrolase_16"/>
    <property type="match status" value="1"/>
</dbReference>
<feature type="compositionally biased region" description="Basic and acidic residues" evidence="1">
    <location>
        <begin position="300"/>
        <end position="309"/>
    </location>
</feature>
<evidence type="ECO:0000256" key="1">
    <source>
        <dbReference type="SAM" id="MobiDB-lite"/>
    </source>
</evidence>
<feature type="region of interest" description="Disordered" evidence="1">
    <location>
        <begin position="33"/>
        <end position="88"/>
    </location>
</feature>
<protein>
    <recommendedName>
        <fullName evidence="5">GH16 domain-containing protein</fullName>
    </recommendedName>
</protein>
<dbReference type="SUPFAM" id="SSF49899">
    <property type="entry name" value="Concanavalin A-like lectins/glucanases"/>
    <property type="match status" value="1"/>
</dbReference>
<feature type="signal peptide" evidence="2">
    <location>
        <begin position="1"/>
        <end position="23"/>
    </location>
</feature>
<dbReference type="PROSITE" id="PS51257">
    <property type="entry name" value="PROKAR_LIPOPROTEIN"/>
    <property type="match status" value="1"/>
</dbReference>